<evidence type="ECO:0000313" key="2">
    <source>
        <dbReference type="EMBL" id="MCL1142187.1"/>
    </source>
</evidence>
<dbReference type="SUPFAM" id="SSF56601">
    <property type="entry name" value="beta-lactamase/transpeptidase-like"/>
    <property type="match status" value="1"/>
</dbReference>
<keyword evidence="3" id="KW-1185">Reference proteome</keyword>
<feature type="domain" description="Beta-lactamase-related" evidence="1">
    <location>
        <begin position="87"/>
        <end position="406"/>
    </location>
</feature>
<gene>
    <name evidence="2" type="ORF">L2672_05700</name>
</gene>
<proteinExistence type="predicted"/>
<dbReference type="EMBL" id="JAKIKP010000003">
    <property type="protein sequence ID" value="MCL1142187.1"/>
    <property type="molecule type" value="Genomic_DNA"/>
</dbReference>
<dbReference type="Pfam" id="PF00144">
    <property type="entry name" value="Beta-lactamase"/>
    <property type="match status" value="1"/>
</dbReference>
<dbReference type="InterPro" id="IPR012338">
    <property type="entry name" value="Beta-lactam/transpept-like"/>
</dbReference>
<dbReference type="RefSeq" id="WP_248994872.1">
    <property type="nucleotide sequence ID" value="NZ_JAKIKP010000003.1"/>
</dbReference>
<dbReference type="InterPro" id="IPR050789">
    <property type="entry name" value="Diverse_Enzym_Activities"/>
</dbReference>
<dbReference type="AlphaFoldDB" id="A0A9X2CHN0"/>
<comment type="caution">
    <text evidence="2">The sequence shown here is derived from an EMBL/GenBank/DDBJ whole genome shotgun (WGS) entry which is preliminary data.</text>
</comment>
<protein>
    <submittedName>
        <fullName evidence="2">Beta-lactamase family protein</fullName>
    </submittedName>
</protein>
<dbReference type="PANTHER" id="PTHR43283:SF7">
    <property type="entry name" value="BETA-LACTAMASE-RELATED DOMAIN-CONTAINING PROTEIN"/>
    <property type="match status" value="1"/>
</dbReference>
<organism evidence="2 3">
    <name type="scientific">Shewanella gaetbuli</name>
    <dbReference type="NCBI Taxonomy" id="220752"/>
    <lineage>
        <taxon>Bacteria</taxon>
        <taxon>Pseudomonadati</taxon>
        <taxon>Pseudomonadota</taxon>
        <taxon>Gammaproteobacteria</taxon>
        <taxon>Alteromonadales</taxon>
        <taxon>Shewanellaceae</taxon>
        <taxon>Shewanella</taxon>
    </lineage>
</organism>
<dbReference type="PANTHER" id="PTHR43283">
    <property type="entry name" value="BETA-LACTAMASE-RELATED"/>
    <property type="match status" value="1"/>
</dbReference>
<evidence type="ECO:0000259" key="1">
    <source>
        <dbReference type="Pfam" id="PF00144"/>
    </source>
</evidence>
<dbReference type="Gene3D" id="3.40.710.10">
    <property type="entry name" value="DD-peptidase/beta-lactamase superfamily"/>
    <property type="match status" value="1"/>
</dbReference>
<reference evidence="2" key="1">
    <citation type="submission" date="2022-01" db="EMBL/GenBank/DDBJ databases">
        <title>Whole genome-based taxonomy of the Shewanellaceae.</title>
        <authorList>
            <person name="Martin-Rodriguez A.J."/>
        </authorList>
    </citation>
    <scope>NUCLEOTIDE SEQUENCE</scope>
    <source>
        <strain evidence="2">DSM 16422</strain>
    </source>
</reference>
<evidence type="ECO:0000313" key="3">
    <source>
        <dbReference type="Proteomes" id="UP001139333"/>
    </source>
</evidence>
<sequence length="414" mass="46869">MPDHTQQHEHVDLVDVTNIHQFYADPHNRVQMQFPTPENQYTWQHMSRFYPTAEILRSGAVFELKKHLDNSIEHIKFPFKGTLKTVEEHLDTAPIDAFIVIKQGELVFERYNSMRPIDKHNWFSNAKATTGVLLAMFIHEGLIIADHSVSEYLHELKGTAWDSVTVQHTADMCTGLDSTEHDEPQHDSRTNPEQGWFKWAASIDLVAGQQSLSPLEVVATMQRRQDPGQSFEYNSINTFVLSRIIERVSGKSLNELFSERFWQKMGASADAYVAVSKNEGYPLHFFSVNSNLEDMARFGVALTPSAKRMPNGQFVADGVIKLMQNAGDTKAYGKGYVGQKFMQSFSEDRNLRNGFQWDAIFEDGDLFKGGVGGQGLYVSPTKDVVIAWFSTGDGTHQEETMARYIAKSVSLIKF</sequence>
<accession>A0A9X2CHN0</accession>
<dbReference type="InterPro" id="IPR001466">
    <property type="entry name" value="Beta-lactam-related"/>
</dbReference>
<dbReference type="Proteomes" id="UP001139333">
    <property type="component" value="Unassembled WGS sequence"/>
</dbReference>
<name>A0A9X2CHN0_9GAMM</name>